<dbReference type="InterPro" id="IPR033659">
    <property type="entry name" value="Ferrochelatase_N"/>
</dbReference>
<comment type="function">
    <text evidence="9 10">Catalyzes the ferrous insertion into protoporphyrin IX.</text>
</comment>
<evidence type="ECO:0000313" key="12">
    <source>
        <dbReference type="Proteomes" id="UP000744438"/>
    </source>
</evidence>
<dbReference type="CDD" id="cd03411">
    <property type="entry name" value="Ferrochelatase_N"/>
    <property type="match status" value="1"/>
</dbReference>
<dbReference type="SUPFAM" id="SSF53800">
    <property type="entry name" value="Chelatase"/>
    <property type="match status" value="1"/>
</dbReference>
<evidence type="ECO:0000256" key="2">
    <source>
        <dbReference type="ARBA" id="ARBA00022490"/>
    </source>
</evidence>
<comment type="pathway">
    <text evidence="9 10">Porphyrin-containing compound metabolism; protoheme biosynthesis; protoheme from protoporphyrin-IX: step 1/1.</text>
</comment>
<dbReference type="FunFam" id="3.40.50.1400:FF:000002">
    <property type="entry name" value="Ferrochelatase"/>
    <property type="match status" value="1"/>
</dbReference>
<keyword evidence="4 9" id="KW-0408">Iron</keyword>
<feature type="binding site" evidence="9">
    <location>
        <position position="207"/>
    </location>
    <ligand>
        <name>Fe(2+)</name>
        <dbReference type="ChEBI" id="CHEBI:29033"/>
    </ligand>
</feature>
<protein>
    <recommendedName>
        <fullName evidence="9 10">Ferrochelatase</fullName>
        <ecNumber evidence="9 10">4.98.1.1</ecNumber>
    </recommendedName>
    <alternativeName>
        <fullName evidence="9">Heme synthase</fullName>
    </alternativeName>
    <alternativeName>
        <fullName evidence="9">Protoheme ferro-lyase</fullName>
    </alternativeName>
</protein>
<evidence type="ECO:0000256" key="8">
    <source>
        <dbReference type="ARBA" id="ARBA00024536"/>
    </source>
</evidence>
<keyword evidence="5 9" id="KW-0350">Heme biosynthesis</keyword>
<evidence type="ECO:0000256" key="10">
    <source>
        <dbReference type="RuleBase" id="RU000607"/>
    </source>
</evidence>
<evidence type="ECO:0000256" key="1">
    <source>
        <dbReference type="ARBA" id="ARBA00007718"/>
    </source>
</evidence>
<evidence type="ECO:0000256" key="3">
    <source>
        <dbReference type="ARBA" id="ARBA00022723"/>
    </source>
</evidence>
<evidence type="ECO:0000256" key="5">
    <source>
        <dbReference type="ARBA" id="ARBA00023133"/>
    </source>
</evidence>
<evidence type="ECO:0000313" key="11">
    <source>
        <dbReference type="EMBL" id="MBL6811692.1"/>
    </source>
</evidence>
<evidence type="ECO:0000256" key="9">
    <source>
        <dbReference type="HAMAP-Rule" id="MF_00323"/>
    </source>
</evidence>
<proteinExistence type="inferred from homology"/>
<dbReference type="HAMAP" id="MF_00323">
    <property type="entry name" value="Ferrochelatase"/>
    <property type="match status" value="1"/>
</dbReference>
<dbReference type="CDD" id="cd00419">
    <property type="entry name" value="Ferrochelatase_C"/>
    <property type="match status" value="1"/>
</dbReference>
<dbReference type="InterPro" id="IPR033644">
    <property type="entry name" value="Ferrochelatase_C"/>
</dbReference>
<comment type="caution">
    <text evidence="11">The sequence shown here is derived from an EMBL/GenBank/DDBJ whole genome shotgun (WGS) entry which is preliminary data.</text>
</comment>
<keyword evidence="6 9" id="KW-0456">Lyase</keyword>
<accession>A0A937I2F0</accession>
<dbReference type="GO" id="GO:0006783">
    <property type="term" value="P:heme biosynthetic process"/>
    <property type="evidence" value="ECO:0007669"/>
    <property type="project" value="UniProtKB-UniRule"/>
</dbReference>
<evidence type="ECO:0000256" key="4">
    <source>
        <dbReference type="ARBA" id="ARBA00023004"/>
    </source>
</evidence>
<keyword evidence="7 9" id="KW-0627">Porphyrin biosynthesis</keyword>
<dbReference type="GO" id="GO:0005737">
    <property type="term" value="C:cytoplasm"/>
    <property type="evidence" value="ECO:0007669"/>
    <property type="project" value="UniProtKB-SubCell"/>
</dbReference>
<dbReference type="PANTHER" id="PTHR11108">
    <property type="entry name" value="FERROCHELATASE"/>
    <property type="match status" value="1"/>
</dbReference>
<dbReference type="InterPro" id="IPR001015">
    <property type="entry name" value="Ferrochelatase"/>
</dbReference>
<dbReference type="AlphaFoldDB" id="A0A937I2F0"/>
<dbReference type="EC" id="4.98.1.1" evidence="9 10"/>
<keyword evidence="2 9" id="KW-0963">Cytoplasm</keyword>
<keyword evidence="3 9" id="KW-0479">Metal-binding</keyword>
<dbReference type="InterPro" id="IPR019772">
    <property type="entry name" value="Ferrochelatase_AS"/>
</dbReference>
<comment type="similarity">
    <text evidence="1 9 10">Belongs to the ferrochelatase family.</text>
</comment>
<sequence>MSFLGEENFSHEDKQKVGVIICNLGSPDSYSTKDVRKYLREFLSDTRVIEVPKMIWWLVLNLFILPFRPRKSAALYKSVWLEEGSPLLVYSKRFLSKIKNLNKNSESIEFELAMRYGNPSLEKALLSLKEKNCRKILLLPLFPQYSAVTAATIFDKVSVILSRWRWVPSLHFVSGYHDNFEYINSLANTIKTHEFYGKQDKVVFSYHGIPKKYFDEGDPYHCFCQKTSRLVAEALGLEENQYITSFQSRLAAAGREWLKPYTSELMEKLPEEGVKKILILSPGFSMDCLETIEEIDEENKEIFLDSGGEAFHYIACLNDNDEHVEAINNLIANKISQL</sequence>
<evidence type="ECO:0000256" key="7">
    <source>
        <dbReference type="ARBA" id="ARBA00023244"/>
    </source>
</evidence>
<name>A0A937I2F0_9GAMM</name>
<dbReference type="Gene3D" id="3.40.50.1400">
    <property type="match status" value="2"/>
</dbReference>
<comment type="catalytic activity">
    <reaction evidence="8">
        <text>Fe-coproporphyrin III + 2 H(+) = coproporphyrin III + Fe(2+)</text>
        <dbReference type="Rhea" id="RHEA:49572"/>
        <dbReference type="ChEBI" id="CHEBI:15378"/>
        <dbReference type="ChEBI" id="CHEBI:29033"/>
        <dbReference type="ChEBI" id="CHEBI:68438"/>
        <dbReference type="ChEBI" id="CHEBI:131725"/>
        <dbReference type="EC" id="4.99.1.9"/>
    </reaction>
    <physiologicalReaction direction="right-to-left" evidence="8">
        <dbReference type="Rhea" id="RHEA:49574"/>
    </physiologicalReaction>
</comment>
<comment type="subcellular location">
    <subcellularLocation>
        <location evidence="9 10">Cytoplasm</location>
    </subcellularLocation>
</comment>
<dbReference type="Proteomes" id="UP000744438">
    <property type="component" value="Unassembled WGS sequence"/>
</dbReference>
<dbReference type="NCBIfam" id="TIGR00109">
    <property type="entry name" value="hemH"/>
    <property type="match status" value="1"/>
</dbReference>
<dbReference type="GO" id="GO:0046872">
    <property type="term" value="F:metal ion binding"/>
    <property type="evidence" value="ECO:0007669"/>
    <property type="project" value="UniProtKB-KW"/>
</dbReference>
<gene>
    <name evidence="9 11" type="primary">hemH</name>
    <name evidence="11" type="ORF">ISQ63_02275</name>
</gene>
<comment type="catalytic activity">
    <reaction evidence="9 10">
        <text>heme b + 2 H(+) = protoporphyrin IX + Fe(2+)</text>
        <dbReference type="Rhea" id="RHEA:22584"/>
        <dbReference type="ChEBI" id="CHEBI:15378"/>
        <dbReference type="ChEBI" id="CHEBI:29033"/>
        <dbReference type="ChEBI" id="CHEBI:57306"/>
        <dbReference type="ChEBI" id="CHEBI:60344"/>
        <dbReference type="EC" id="4.98.1.1"/>
    </reaction>
</comment>
<evidence type="ECO:0000256" key="6">
    <source>
        <dbReference type="ARBA" id="ARBA00023239"/>
    </source>
</evidence>
<dbReference type="EMBL" id="JADHQC010000008">
    <property type="protein sequence ID" value="MBL6811692.1"/>
    <property type="molecule type" value="Genomic_DNA"/>
</dbReference>
<dbReference type="PROSITE" id="PS00534">
    <property type="entry name" value="FERROCHELATASE"/>
    <property type="match status" value="1"/>
</dbReference>
<dbReference type="GO" id="GO:0004325">
    <property type="term" value="F:ferrochelatase activity"/>
    <property type="evidence" value="ECO:0007669"/>
    <property type="project" value="UniProtKB-UniRule"/>
</dbReference>
<organism evidence="11 12">
    <name type="scientific">SAR86 cluster bacterium</name>
    <dbReference type="NCBI Taxonomy" id="2030880"/>
    <lineage>
        <taxon>Bacteria</taxon>
        <taxon>Pseudomonadati</taxon>
        <taxon>Pseudomonadota</taxon>
        <taxon>Gammaproteobacteria</taxon>
        <taxon>SAR86 cluster</taxon>
    </lineage>
</organism>
<dbReference type="PANTHER" id="PTHR11108:SF1">
    <property type="entry name" value="FERROCHELATASE, MITOCHONDRIAL"/>
    <property type="match status" value="1"/>
</dbReference>
<reference evidence="11" key="1">
    <citation type="submission" date="2020-10" db="EMBL/GenBank/DDBJ databases">
        <title>Microbiome of the Black Sea water column analyzed by genome centric metagenomics.</title>
        <authorList>
            <person name="Cabello-Yeves P.J."/>
            <person name="Callieri C."/>
            <person name="Picazo A."/>
            <person name="Mehrshad M."/>
            <person name="Haro-Moreno J.M."/>
            <person name="Roda-Garcia J."/>
            <person name="Dzembekova N."/>
            <person name="Slabakova V."/>
            <person name="Slabakova N."/>
            <person name="Moncheva S."/>
            <person name="Rodriguez-Valera F."/>
        </authorList>
    </citation>
    <scope>NUCLEOTIDE SEQUENCE</scope>
    <source>
        <strain evidence="11">BS307-5m-G49</strain>
    </source>
</reference>
<dbReference type="Pfam" id="PF00762">
    <property type="entry name" value="Ferrochelatase"/>
    <property type="match status" value="1"/>
</dbReference>
<feature type="binding site" evidence="9">
    <location>
        <position position="290"/>
    </location>
    <ligand>
        <name>Fe(2+)</name>
        <dbReference type="ChEBI" id="CHEBI:29033"/>
    </ligand>
</feature>